<gene>
    <name evidence="1" type="ORF">ACFQ2K_44130</name>
</gene>
<dbReference type="Proteomes" id="UP001596915">
    <property type="component" value="Unassembled WGS sequence"/>
</dbReference>
<keyword evidence="2" id="KW-1185">Reference proteome</keyword>
<dbReference type="EMBL" id="JBHTGL010000008">
    <property type="protein sequence ID" value="MFD0628580.1"/>
    <property type="molecule type" value="Genomic_DNA"/>
</dbReference>
<sequence length="43" mass="4657">MLGWIEEGVLDIRTGGRRSLAEAAAAHTDLASRRTTGKLLLIH</sequence>
<reference evidence="2" key="1">
    <citation type="journal article" date="2019" name="Int. J. Syst. Evol. Microbiol.">
        <title>The Global Catalogue of Microorganisms (GCM) 10K type strain sequencing project: providing services to taxonomists for standard genome sequencing and annotation.</title>
        <authorList>
            <consortium name="The Broad Institute Genomics Platform"/>
            <consortium name="The Broad Institute Genome Sequencing Center for Infectious Disease"/>
            <person name="Wu L."/>
            <person name="Ma J."/>
        </authorList>
    </citation>
    <scope>NUCLEOTIDE SEQUENCE [LARGE SCALE GENOMIC DNA]</scope>
    <source>
        <strain evidence="2">JCM 12607</strain>
    </source>
</reference>
<evidence type="ECO:0000313" key="1">
    <source>
        <dbReference type="EMBL" id="MFD0628580.1"/>
    </source>
</evidence>
<evidence type="ECO:0000313" key="2">
    <source>
        <dbReference type="Proteomes" id="UP001596915"/>
    </source>
</evidence>
<organism evidence="1 2">
    <name type="scientific">Streptomyces sanglieri</name>
    <dbReference type="NCBI Taxonomy" id="193460"/>
    <lineage>
        <taxon>Bacteria</taxon>
        <taxon>Bacillati</taxon>
        <taxon>Actinomycetota</taxon>
        <taxon>Actinomycetes</taxon>
        <taxon>Kitasatosporales</taxon>
        <taxon>Streptomycetaceae</taxon>
        <taxon>Streptomyces</taxon>
    </lineage>
</organism>
<comment type="caution">
    <text evidence="1">The sequence shown here is derived from an EMBL/GenBank/DDBJ whole genome shotgun (WGS) entry which is preliminary data.</text>
</comment>
<proteinExistence type="predicted"/>
<protein>
    <submittedName>
        <fullName evidence="1">Zinc-binding dehydrogenase</fullName>
    </submittedName>
</protein>
<dbReference type="Pfam" id="PF13602">
    <property type="entry name" value="ADH_zinc_N_2"/>
    <property type="match status" value="1"/>
</dbReference>
<dbReference type="Gene3D" id="3.90.180.10">
    <property type="entry name" value="Medium-chain alcohol dehydrogenases, catalytic domain"/>
    <property type="match status" value="1"/>
</dbReference>
<name>A0ABW2X4W3_9ACTN</name>
<accession>A0ABW2X4W3</accession>